<keyword evidence="3" id="KW-1185">Reference proteome</keyword>
<evidence type="ECO:0000256" key="1">
    <source>
        <dbReference type="SAM" id="Coils"/>
    </source>
</evidence>
<dbReference type="OrthoDB" id="289883at2759"/>
<sequence>MIRNCVRQYFCLDRMVSSKLHFVKEKDAKTDYVYYEQKTVFSKDKGDKKYKLLDVKVPDINAKKTQFYVFDKNTVPVPRQVYIAPLRKYVKQKLQRDEFIRYKKAQTTIQEQQEEQIDELWGENPPIRYFERLIAKDLFFNYRSPRFAQYNLRKNDFLSNPSVHSEVKNIIQEIKEASTLQLSRIYHPNYFIEDHYKKLPDLFTKLKEAVSQANFKEMPKIAWMLQNELLYKEDIYKIWEIIENIVKSQIHHFTIDELILLKRGLATTYPKAGSYELHNLIYNLVSQEKLNVDQTIEALYAFRTFNHDKYAKVLIDNLITLLPEYQNNHSKLAQAFYSIANNLPKKHLRAQSYDVTANDKYRLSVMNAFVGPLKEGKYNMDDITRILLGISILKVPNFNDLIFLLENQLQEPDEYQLVHILYALSKGNNGIQAGTIETYKYLEQFALKYFDQYEHLEKSRIYYAYSAINSEFAQNPIFLNWIKENILKFSFSELQNIVYGLMFNQVNDQEIWYNFLKNVATKSEYVPLANYYAFKQAKFYIQQFYPNWNMKPFEDACQNAENMFLANRTEKQHLDQQIIDFQIDLNTHLQYDWKTYYNWNNTYFFNVTLPDHRVSIILNTPRTTVNGKPRAQLQLQQQVMATQDWKLLIFDQTELFSMKTKDRAAFYKKTVDEAIESQKDKMKAWEEERRDQIYEQLLIQAENGITPGKRFVKREDLKGLSRFPV</sequence>
<evidence type="ECO:0000313" key="2">
    <source>
        <dbReference type="EMBL" id="CAD8066309.1"/>
    </source>
</evidence>
<dbReference type="EMBL" id="CAJJDN010000021">
    <property type="protein sequence ID" value="CAD8066309.1"/>
    <property type="molecule type" value="Genomic_DNA"/>
</dbReference>
<accession>A0A8S1LHD7</accession>
<dbReference type="AlphaFoldDB" id="A0A8S1LHD7"/>
<organism evidence="2 3">
    <name type="scientific">Paramecium sonneborni</name>
    <dbReference type="NCBI Taxonomy" id="65129"/>
    <lineage>
        <taxon>Eukaryota</taxon>
        <taxon>Sar</taxon>
        <taxon>Alveolata</taxon>
        <taxon>Ciliophora</taxon>
        <taxon>Intramacronucleata</taxon>
        <taxon>Oligohymenophorea</taxon>
        <taxon>Peniculida</taxon>
        <taxon>Parameciidae</taxon>
        <taxon>Paramecium</taxon>
    </lineage>
</organism>
<proteinExistence type="predicted"/>
<name>A0A8S1LHD7_9CILI</name>
<gene>
    <name evidence="2" type="ORF">PSON_ATCC_30995.1.T0210269</name>
</gene>
<protein>
    <submittedName>
        <fullName evidence="2">Uncharacterized protein</fullName>
    </submittedName>
</protein>
<comment type="caution">
    <text evidence="2">The sequence shown here is derived from an EMBL/GenBank/DDBJ whole genome shotgun (WGS) entry which is preliminary data.</text>
</comment>
<evidence type="ECO:0000313" key="3">
    <source>
        <dbReference type="Proteomes" id="UP000692954"/>
    </source>
</evidence>
<dbReference type="Proteomes" id="UP000692954">
    <property type="component" value="Unassembled WGS sequence"/>
</dbReference>
<keyword evidence="1" id="KW-0175">Coiled coil</keyword>
<feature type="coiled-coil region" evidence="1">
    <location>
        <begin position="668"/>
        <end position="695"/>
    </location>
</feature>
<reference evidence="2" key="1">
    <citation type="submission" date="2021-01" db="EMBL/GenBank/DDBJ databases">
        <authorList>
            <consortium name="Genoscope - CEA"/>
            <person name="William W."/>
        </authorList>
    </citation>
    <scope>NUCLEOTIDE SEQUENCE</scope>
</reference>